<gene>
    <name evidence="3" type="ORF">A4X13_0g1136</name>
</gene>
<reference evidence="3" key="2">
    <citation type="journal article" date="2019" name="IMA Fungus">
        <title>Genome sequencing and comparison of five Tilletia species to identify candidate genes for the detection of regulated species infecting wheat.</title>
        <authorList>
            <person name="Nguyen H.D.T."/>
            <person name="Sultana T."/>
            <person name="Kesanakurti P."/>
            <person name="Hambleton S."/>
        </authorList>
    </citation>
    <scope>NUCLEOTIDE SEQUENCE</scope>
    <source>
        <strain evidence="3">DAOMC 236416</strain>
    </source>
</reference>
<feature type="transmembrane region" description="Helical" evidence="2">
    <location>
        <begin position="259"/>
        <end position="280"/>
    </location>
</feature>
<evidence type="ECO:0000313" key="3">
    <source>
        <dbReference type="EMBL" id="KAE8259251.1"/>
    </source>
</evidence>
<feature type="compositionally biased region" description="Gly residues" evidence="1">
    <location>
        <begin position="369"/>
        <end position="379"/>
    </location>
</feature>
<feature type="region of interest" description="Disordered" evidence="1">
    <location>
        <begin position="35"/>
        <end position="76"/>
    </location>
</feature>
<protein>
    <submittedName>
        <fullName evidence="3">Uncharacterized protein</fullName>
    </submittedName>
</protein>
<comment type="caution">
    <text evidence="3">The sequence shown here is derived from an EMBL/GenBank/DDBJ whole genome shotgun (WGS) entry which is preliminary data.</text>
</comment>
<feature type="transmembrane region" description="Helical" evidence="2">
    <location>
        <begin position="164"/>
        <end position="183"/>
    </location>
</feature>
<feature type="compositionally biased region" description="Basic and acidic residues" evidence="1">
    <location>
        <begin position="335"/>
        <end position="349"/>
    </location>
</feature>
<dbReference type="EMBL" id="LWDF02000042">
    <property type="protein sequence ID" value="KAE8259251.1"/>
    <property type="molecule type" value="Genomic_DNA"/>
</dbReference>
<feature type="compositionally biased region" description="Low complexity" evidence="1">
    <location>
        <begin position="411"/>
        <end position="429"/>
    </location>
</feature>
<sequence>MTSYPAPAGAPPGFDGDGEGYPTHNPYAAAHGYAYAPGQPDMRPPPAQGGFVNQGASNWGQGGAGSNGGRRNRRSAASGGRFDALVQRSPLRSMIIFTAFLSGVYLFVAAYSNFRAIARNSEPGKLKVFDGIQGGLFLFAGAIEAFGVFAAVKAVFKLARLYSLASCVSLACTLTGELLGIIIHFTSKQTIIDACTKLNTGQVSPSWNYGWWGSNNYYGGDENAPVVSANGTATIPVFSEADARKYCTDTYNRYTPWSIVWFLATAFIGALFVVLSFAFAKQLLDPAAGRSRTQVAPSAQYRNGGDGGQMPELRYDSYPMGAAQGGAGGYGAGRRSTDSDYAWDSRDVKSPTYDPYSYGKFDEDENARRGGGVKGGPGADGDASTLVGDAEEDRKNKFGAVGQGDEEDRNGSSSRPGSSRGVRPADNPV</sequence>
<keyword evidence="2" id="KW-0812">Transmembrane</keyword>
<feature type="transmembrane region" description="Helical" evidence="2">
    <location>
        <begin position="91"/>
        <end position="112"/>
    </location>
</feature>
<proteinExistence type="predicted"/>
<feature type="compositionally biased region" description="Polar residues" evidence="1">
    <location>
        <begin position="291"/>
        <end position="301"/>
    </location>
</feature>
<accession>A0A177TBN5</accession>
<feature type="compositionally biased region" description="Gly residues" evidence="1">
    <location>
        <begin position="323"/>
        <end position="332"/>
    </location>
</feature>
<dbReference type="AlphaFoldDB" id="A0A177TBN5"/>
<feature type="region of interest" description="Disordered" evidence="1">
    <location>
        <begin position="1"/>
        <end position="22"/>
    </location>
</feature>
<evidence type="ECO:0000313" key="4">
    <source>
        <dbReference type="Proteomes" id="UP000077521"/>
    </source>
</evidence>
<reference evidence="3" key="1">
    <citation type="submission" date="2016-04" db="EMBL/GenBank/DDBJ databases">
        <authorList>
            <person name="Nguyen H.D."/>
            <person name="Samba Siva P."/>
            <person name="Cullis J."/>
            <person name="Levesque C.A."/>
            <person name="Hambleton S."/>
        </authorList>
    </citation>
    <scope>NUCLEOTIDE SEQUENCE</scope>
    <source>
        <strain evidence="3">DAOMC 236416</strain>
    </source>
</reference>
<feature type="transmembrane region" description="Helical" evidence="2">
    <location>
        <begin position="132"/>
        <end position="152"/>
    </location>
</feature>
<keyword evidence="4" id="KW-1185">Reference proteome</keyword>
<organism evidence="3 4">
    <name type="scientific">Tilletia indica</name>
    <dbReference type="NCBI Taxonomy" id="43049"/>
    <lineage>
        <taxon>Eukaryota</taxon>
        <taxon>Fungi</taxon>
        <taxon>Dikarya</taxon>
        <taxon>Basidiomycota</taxon>
        <taxon>Ustilaginomycotina</taxon>
        <taxon>Exobasidiomycetes</taxon>
        <taxon>Tilletiales</taxon>
        <taxon>Tilletiaceae</taxon>
        <taxon>Tilletia</taxon>
    </lineage>
</organism>
<feature type="compositionally biased region" description="Low complexity" evidence="1">
    <location>
        <begin position="1"/>
        <end position="14"/>
    </location>
</feature>
<dbReference type="Proteomes" id="UP000077521">
    <property type="component" value="Unassembled WGS sequence"/>
</dbReference>
<keyword evidence="2" id="KW-0472">Membrane</keyword>
<feature type="region of interest" description="Disordered" evidence="1">
    <location>
        <begin position="291"/>
        <end position="429"/>
    </location>
</feature>
<keyword evidence="2" id="KW-1133">Transmembrane helix</keyword>
<evidence type="ECO:0000256" key="2">
    <source>
        <dbReference type="SAM" id="Phobius"/>
    </source>
</evidence>
<name>A0A177TBN5_9BASI</name>
<evidence type="ECO:0000256" key="1">
    <source>
        <dbReference type="SAM" id="MobiDB-lite"/>
    </source>
</evidence>